<dbReference type="RefSeq" id="WP_036687383.1">
    <property type="nucleotide sequence ID" value="NZ_FYEP01000003.1"/>
</dbReference>
<dbReference type="PROSITE" id="PS51197">
    <property type="entry name" value="HTH_RRF2_2"/>
    <property type="match status" value="1"/>
</dbReference>
<gene>
    <name evidence="1" type="ORF">ET33_12515</name>
</gene>
<dbReference type="InterPro" id="IPR030489">
    <property type="entry name" value="TR_Rrf2-type_CS"/>
</dbReference>
<organism evidence="1 2">
    <name type="scientific">Paenibacillus tyrfis</name>
    <dbReference type="NCBI Taxonomy" id="1501230"/>
    <lineage>
        <taxon>Bacteria</taxon>
        <taxon>Bacillati</taxon>
        <taxon>Bacillota</taxon>
        <taxon>Bacilli</taxon>
        <taxon>Bacillales</taxon>
        <taxon>Paenibacillaceae</taxon>
        <taxon>Paenibacillus</taxon>
    </lineage>
</organism>
<comment type="caution">
    <text evidence="1">The sequence shown here is derived from an EMBL/GenBank/DDBJ whole genome shotgun (WGS) entry which is preliminary data.</text>
</comment>
<dbReference type="InterPro" id="IPR000944">
    <property type="entry name" value="Tscrpt_reg_Rrf2"/>
</dbReference>
<dbReference type="SUPFAM" id="SSF46785">
    <property type="entry name" value="Winged helix' DNA-binding domain"/>
    <property type="match status" value="1"/>
</dbReference>
<accession>A0A081NZH3</accession>
<name>A0A081NZH3_9BACL</name>
<dbReference type="Proteomes" id="UP000028123">
    <property type="component" value="Unassembled WGS sequence"/>
</dbReference>
<protein>
    <submittedName>
        <fullName evidence="1">Rrf2 family transcriptional regulator</fullName>
    </submittedName>
</protein>
<dbReference type="EMBL" id="JNVM01000019">
    <property type="protein sequence ID" value="KEQ23846.1"/>
    <property type="molecule type" value="Genomic_DNA"/>
</dbReference>
<dbReference type="PROSITE" id="PS01332">
    <property type="entry name" value="HTH_RRF2_1"/>
    <property type="match status" value="1"/>
</dbReference>
<dbReference type="PANTHER" id="PTHR33221">
    <property type="entry name" value="WINGED HELIX-TURN-HELIX TRANSCRIPTIONAL REGULATOR, RRF2 FAMILY"/>
    <property type="match status" value="1"/>
</dbReference>
<dbReference type="eggNOG" id="COG1959">
    <property type="taxonomic scope" value="Bacteria"/>
</dbReference>
<dbReference type="InterPro" id="IPR036388">
    <property type="entry name" value="WH-like_DNA-bd_sf"/>
</dbReference>
<dbReference type="AlphaFoldDB" id="A0A081NZH3"/>
<evidence type="ECO:0000313" key="2">
    <source>
        <dbReference type="Proteomes" id="UP000028123"/>
    </source>
</evidence>
<evidence type="ECO:0000313" key="1">
    <source>
        <dbReference type="EMBL" id="KEQ23846.1"/>
    </source>
</evidence>
<dbReference type="PANTHER" id="PTHR33221:SF15">
    <property type="entry name" value="HTH-TYPE TRANSCRIPTIONAL REGULATOR YWGB-RELATED"/>
    <property type="match status" value="1"/>
</dbReference>
<sequence>MNSEFTIAVHSLVLLAYRPDHMATSDMIAHNVDTHPARVRKVMGCLRKQGYVTTKEGSGGGFALNCRPDEVTLAEIYRATSFGSIKPSWCSGNVEEDCLVACNMTEVMDHIFTEAEEQMLMYLQRLTIQDVLERVLAKQQRKS</sequence>
<dbReference type="InterPro" id="IPR036390">
    <property type="entry name" value="WH_DNA-bd_sf"/>
</dbReference>
<proteinExistence type="predicted"/>
<keyword evidence="2" id="KW-1185">Reference proteome</keyword>
<dbReference type="GO" id="GO:0003700">
    <property type="term" value="F:DNA-binding transcription factor activity"/>
    <property type="evidence" value="ECO:0007669"/>
    <property type="project" value="TreeGrafter"/>
</dbReference>
<dbReference type="Pfam" id="PF02082">
    <property type="entry name" value="Rrf2"/>
    <property type="match status" value="1"/>
</dbReference>
<dbReference type="Gene3D" id="1.10.10.10">
    <property type="entry name" value="Winged helix-like DNA-binding domain superfamily/Winged helix DNA-binding domain"/>
    <property type="match status" value="1"/>
</dbReference>
<dbReference type="OrthoDB" id="3242805at2"/>
<reference evidence="1 2" key="1">
    <citation type="submission" date="2014-06" db="EMBL/GenBank/DDBJ databases">
        <title>Draft genome sequence of Paenibacillus sp. MSt1.</title>
        <authorList>
            <person name="Aw Y.K."/>
            <person name="Ong K.S."/>
            <person name="Gan H.M."/>
            <person name="Lee S.M."/>
        </authorList>
    </citation>
    <scope>NUCLEOTIDE SEQUENCE [LARGE SCALE GENOMIC DNA]</scope>
    <source>
        <strain evidence="1 2">MSt1</strain>
    </source>
</reference>
<dbReference type="GO" id="GO:0005829">
    <property type="term" value="C:cytosol"/>
    <property type="evidence" value="ECO:0007669"/>
    <property type="project" value="TreeGrafter"/>
</dbReference>